<dbReference type="Proteomes" id="UP000799755">
    <property type="component" value="Unassembled WGS sequence"/>
</dbReference>
<evidence type="ECO:0000313" key="1">
    <source>
        <dbReference type="EMBL" id="KAF2475352.1"/>
    </source>
</evidence>
<keyword evidence="2" id="KW-1185">Reference proteome</keyword>
<gene>
    <name evidence="1" type="ORF">BDR25DRAFT_382300</name>
</gene>
<name>A0ACB6R8D4_9PLEO</name>
<comment type="caution">
    <text evidence="1">The sequence shown here is derived from an EMBL/GenBank/DDBJ whole genome shotgun (WGS) entry which is preliminary data.</text>
</comment>
<evidence type="ECO:0000313" key="2">
    <source>
        <dbReference type="Proteomes" id="UP000799755"/>
    </source>
</evidence>
<dbReference type="EMBL" id="MU003496">
    <property type="protein sequence ID" value="KAF2475352.1"/>
    <property type="molecule type" value="Genomic_DNA"/>
</dbReference>
<accession>A0ACB6R8D4</accession>
<reference evidence="1" key="1">
    <citation type="journal article" date="2020" name="Stud. Mycol.">
        <title>101 Dothideomycetes genomes: a test case for predicting lifestyles and emergence of pathogens.</title>
        <authorList>
            <person name="Haridas S."/>
            <person name="Albert R."/>
            <person name="Binder M."/>
            <person name="Bloem J."/>
            <person name="Labutti K."/>
            <person name="Salamov A."/>
            <person name="Andreopoulos B."/>
            <person name="Baker S."/>
            <person name="Barry K."/>
            <person name="Bills G."/>
            <person name="Bluhm B."/>
            <person name="Cannon C."/>
            <person name="Castanera R."/>
            <person name="Culley D."/>
            <person name="Daum C."/>
            <person name="Ezra D."/>
            <person name="Gonzalez J."/>
            <person name="Henrissat B."/>
            <person name="Kuo A."/>
            <person name="Liang C."/>
            <person name="Lipzen A."/>
            <person name="Lutzoni F."/>
            <person name="Magnuson J."/>
            <person name="Mondo S."/>
            <person name="Nolan M."/>
            <person name="Ohm R."/>
            <person name="Pangilinan J."/>
            <person name="Park H.-J."/>
            <person name="Ramirez L."/>
            <person name="Alfaro M."/>
            <person name="Sun H."/>
            <person name="Tritt A."/>
            <person name="Yoshinaga Y."/>
            <person name="Zwiers L.-H."/>
            <person name="Turgeon B."/>
            <person name="Goodwin S."/>
            <person name="Spatafora J."/>
            <person name="Crous P."/>
            <person name="Grigoriev I."/>
        </authorList>
    </citation>
    <scope>NUCLEOTIDE SEQUENCE</scope>
    <source>
        <strain evidence="1">ATCC 200398</strain>
    </source>
</reference>
<organism evidence="1 2">
    <name type="scientific">Lindgomyces ingoldianus</name>
    <dbReference type="NCBI Taxonomy" id="673940"/>
    <lineage>
        <taxon>Eukaryota</taxon>
        <taxon>Fungi</taxon>
        <taxon>Dikarya</taxon>
        <taxon>Ascomycota</taxon>
        <taxon>Pezizomycotina</taxon>
        <taxon>Dothideomycetes</taxon>
        <taxon>Pleosporomycetidae</taxon>
        <taxon>Pleosporales</taxon>
        <taxon>Lindgomycetaceae</taxon>
        <taxon>Lindgomyces</taxon>
    </lineage>
</organism>
<sequence length="422" mass="48476">MGLASLPTELVETVVNHLDLPAFQSFRLISPSLNQQSLHLFKTRFFRTRTISWTVEDFRCLLDIAWHPVFGGALQDLIVDATPKYAIQLWEVKKRIYDAQHDSKLKDLYWIEYELLNEKAAESYRYWNETRHDQKTLTAIFERLKKLDSILFCYNGMCRSYGKFSRRYCESSQNEMSRPFVSTLAAIAVSGIIVHEISVHPQRRHGAISVGRLESLSPILSRFDAAFEHLRVLKLNLRDWRHPDEGFEPPPGKVPFVVRFLSKCRNLRELEFSWYSLLERGIFVQVARHCRFASLQVCKLELFSITAEDVMAFLQPTKKTLRDLTFTNVILRDADSTWEVLLPLLTAEFDLEHLSLQDLFTNTGGMVIFRSYEQSAATEVAITSTAPGINAKVLHLTDRLATGNLGPAWSHGSVAYPFIGRL</sequence>
<proteinExistence type="predicted"/>
<protein>
    <submittedName>
        <fullName evidence="1">Uncharacterized protein</fullName>
    </submittedName>
</protein>